<proteinExistence type="predicted"/>
<accession>C8VRL6</accession>
<dbReference type="InParanoid" id="C8VRL6"/>
<reference evidence="2" key="2">
    <citation type="journal article" date="2009" name="Fungal Genet. Biol.">
        <title>The 2008 update of the Aspergillus nidulans genome annotation: a community effort.</title>
        <authorList>
            <person name="Wortman J.R."/>
            <person name="Gilsenan J.M."/>
            <person name="Joardar V."/>
            <person name="Deegan J."/>
            <person name="Clutterbuck J."/>
            <person name="Andersen M.R."/>
            <person name="Archer D."/>
            <person name="Bencina M."/>
            <person name="Braus G."/>
            <person name="Coutinho P."/>
            <person name="von Dohren H."/>
            <person name="Doonan J."/>
            <person name="Driessen A.J."/>
            <person name="Durek P."/>
            <person name="Espeso E."/>
            <person name="Fekete E."/>
            <person name="Flipphi M."/>
            <person name="Estrada C.G."/>
            <person name="Geysens S."/>
            <person name="Goldman G."/>
            <person name="de Groot P.W."/>
            <person name="Hansen K."/>
            <person name="Harris S.D."/>
            <person name="Heinekamp T."/>
            <person name="Helmstaedt K."/>
            <person name="Henrissat B."/>
            <person name="Hofmann G."/>
            <person name="Homan T."/>
            <person name="Horio T."/>
            <person name="Horiuchi H."/>
            <person name="James S."/>
            <person name="Jones M."/>
            <person name="Karaffa L."/>
            <person name="Karanyi Z."/>
            <person name="Kato M."/>
            <person name="Keller N."/>
            <person name="Kelly D.E."/>
            <person name="Kiel J.A."/>
            <person name="Kim J.M."/>
            <person name="van der Klei I.J."/>
            <person name="Klis F.M."/>
            <person name="Kovalchuk A."/>
            <person name="Krasevec N."/>
            <person name="Kubicek C.P."/>
            <person name="Liu B."/>
            <person name="Maccabe A."/>
            <person name="Meyer V."/>
            <person name="Mirabito P."/>
            <person name="Miskei M."/>
            <person name="Mos M."/>
            <person name="Mullins J."/>
            <person name="Nelson D.R."/>
            <person name="Nielsen J."/>
            <person name="Oakley B.R."/>
            <person name="Osmani S.A."/>
            <person name="Pakula T."/>
            <person name="Paszewski A."/>
            <person name="Paulsen I."/>
            <person name="Pilsyk S."/>
            <person name="Pocsi I."/>
            <person name="Punt P.J."/>
            <person name="Ram A.F."/>
            <person name="Ren Q."/>
            <person name="Robellet X."/>
            <person name="Robson G."/>
            <person name="Seiboth B."/>
            <person name="van Solingen P."/>
            <person name="Specht T."/>
            <person name="Sun J."/>
            <person name="Taheri-Talesh N."/>
            <person name="Takeshita N."/>
            <person name="Ussery D."/>
            <person name="vanKuyk P.A."/>
            <person name="Visser H."/>
            <person name="van de Vondervoort P.J."/>
            <person name="de Vries R.P."/>
            <person name="Walton J."/>
            <person name="Xiang X."/>
            <person name="Xiong Y."/>
            <person name="Zeng A.P."/>
            <person name="Brandt B.W."/>
            <person name="Cornell M.J."/>
            <person name="van den Hondel C.A."/>
            <person name="Visser J."/>
            <person name="Oliver S.G."/>
            <person name="Turner G."/>
        </authorList>
    </citation>
    <scope>GENOME REANNOTATION</scope>
    <source>
        <strain evidence="2">FGSC A4 / ATCC 38163 / CBS 112.46 / NRRL 194 / M139</strain>
    </source>
</reference>
<reference evidence="2" key="1">
    <citation type="journal article" date="2005" name="Nature">
        <title>Sequencing of Aspergillus nidulans and comparative analysis with A. fumigatus and A. oryzae.</title>
        <authorList>
            <person name="Galagan J.E."/>
            <person name="Calvo S.E."/>
            <person name="Cuomo C."/>
            <person name="Ma L.J."/>
            <person name="Wortman J.R."/>
            <person name="Batzoglou S."/>
            <person name="Lee S.I."/>
            <person name="Basturkmen M."/>
            <person name="Spevak C.C."/>
            <person name="Clutterbuck J."/>
            <person name="Kapitonov V."/>
            <person name="Jurka J."/>
            <person name="Scazzocchio C."/>
            <person name="Farman M."/>
            <person name="Butler J."/>
            <person name="Purcell S."/>
            <person name="Harris S."/>
            <person name="Braus G.H."/>
            <person name="Draht O."/>
            <person name="Busch S."/>
            <person name="D'Enfert C."/>
            <person name="Bouchier C."/>
            <person name="Goldman G.H."/>
            <person name="Bell-Pedersen D."/>
            <person name="Griffiths-Jones S."/>
            <person name="Doonan J.H."/>
            <person name="Yu J."/>
            <person name="Vienken K."/>
            <person name="Pain A."/>
            <person name="Freitag M."/>
            <person name="Selker E.U."/>
            <person name="Archer D.B."/>
            <person name="Penalva M.A."/>
            <person name="Oakley B.R."/>
            <person name="Momany M."/>
            <person name="Tanaka T."/>
            <person name="Kumagai T."/>
            <person name="Asai K."/>
            <person name="Machida M."/>
            <person name="Nierman W.C."/>
            <person name="Denning D.W."/>
            <person name="Caddick M."/>
            <person name="Hynes M."/>
            <person name="Paoletti M."/>
            <person name="Fischer R."/>
            <person name="Miller B."/>
            <person name="Dyer P."/>
            <person name="Sachs M.S."/>
            <person name="Osmani S.A."/>
            <person name="Birren B.W."/>
        </authorList>
    </citation>
    <scope>NUCLEOTIDE SEQUENCE [LARGE SCALE GENOMIC DNA]</scope>
    <source>
        <strain evidence="2">FGSC A4 / ATCC 38163 / CBS 112.46 / NRRL 194 / M139</strain>
    </source>
</reference>
<gene>
    <name evidence="1" type="ORF">ANIA_11661</name>
</gene>
<sequence length="16" mass="1732">METCLIARLGTSNSHV</sequence>
<evidence type="ECO:0000313" key="2">
    <source>
        <dbReference type="Proteomes" id="UP000000560"/>
    </source>
</evidence>
<protein>
    <submittedName>
        <fullName evidence="1">Uncharacterized protein</fullName>
    </submittedName>
</protein>
<organism evidence="1 2">
    <name type="scientific">Emericella nidulans (strain FGSC A4 / ATCC 38163 / CBS 112.46 / NRRL 194 / M139)</name>
    <name type="common">Aspergillus nidulans</name>
    <dbReference type="NCBI Taxonomy" id="227321"/>
    <lineage>
        <taxon>Eukaryota</taxon>
        <taxon>Fungi</taxon>
        <taxon>Dikarya</taxon>
        <taxon>Ascomycota</taxon>
        <taxon>Pezizomycotina</taxon>
        <taxon>Eurotiomycetes</taxon>
        <taxon>Eurotiomycetidae</taxon>
        <taxon>Eurotiales</taxon>
        <taxon>Aspergillaceae</taxon>
        <taxon>Aspergillus</taxon>
        <taxon>Aspergillus subgen. Nidulantes</taxon>
    </lineage>
</organism>
<dbReference type="HOGENOM" id="CLU_3433170_0_0_1"/>
<dbReference type="AlphaFoldDB" id="C8VRL6"/>
<keyword evidence="2" id="KW-1185">Reference proteome</keyword>
<dbReference type="Proteomes" id="UP000000560">
    <property type="component" value="Chromosome VIII"/>
</dbReference>
<evidence type="ECO:0000313" key="1">
    <source>
        <dbReference type="EMBL" id="CBF87563.1"/>
    </source>
</evidence>
<name>C8VRL6_EMENI</name>
<dbReference type="EMBL" id="BN001308">
    <property type="protein sequence ID" value="CBF87563.1"/>
    <property type="molecule type" value="Genomic_DNA"/>
</dbReference>